<evidence type="ECO:0000256" key="5">
    <source>
        <dbReference type="SAM" id="MobiDB-lite"/>
    </source>
</evidence>
<feature type="transmembrane region" description="Helical" evidence="6">
    <location>
        <begin position="245"/>
        <end position="263"/>
    </location>
</feature>
<evidence type="ECO:0000256" key="2">
    <source>
        <dbReference type="ARBA" id="ARBA00022692"/>
    </source>
</evidence>
<dbReference type="AlphaFoldDB" id="A0AAU9XKS0"/>
<dbReference type="GO" id="GO:0016020">
    <property type="term" value="C:membrane"/>
    <property type="evidence" value="ECO:0007669"/>
    <property type="project" value="UniProtKB-SubCell"/>
</dbReference>
<feature type="transmembrane region" description="Helical" evidence="6">
    <location>
        <begin position="216"/>
        <end position="239"/>
    </location>
</feature>
<feature type="transmembrane region" description="Helical" evidence="6">
    <location>
        <begin position="453"/>
        <end position="473"/>
    </location>
</feature>
<feature type="domain" description="Major facilitator superfamily (MFS) profile" evidence="7">
    <location>
        <begin position="53"/>
        <end position="509"/>
    </location>
</feature>
<evidence type="ECO:0000313" key="8">
    <source>
        <dbReference type="EMBL" id="CAH3151598.1"/>
    </source>
</evidence>
<feature type="compositionally biased region" description="Basic and acidic residues" evidence="5">
    <location>
        <begin position="552"/>
        <end position="563"/>
    </location>
</feature>
<keyword evidence="9" id="KW-1185">Reference proteome</keyword>
<feature type="transmembrane region" description="Helical" evidence="6">
    <location>
        <begin position="183"/>
        <end position="204"/>
    </location>
</feature>
<sequence length="563" mass="62102">METTGDKKNSSSLDKSCDTNDFQADANSSSKENYEFDDLLRLVGGFGRYPMLLYAFMCLMTVPIGLQQLVLVFYGASPPFQCVASSTTMNSSNCEIDKCCANCTEYEFKGKYTSAVSEWGLICDKNHLKALTQAAYLAGLLVGSYAFSSISDHLGRRVAVFLSIAILAVCGTVSAVADCLSLFALFRVGAGAAAAGCLLSRFVYCMELSVTSNRTAAGFVSNIFMTVGYAILALLAYLMRDWRHLMLAVSVPGVLLLLFWWWIPESPRWLVAHNRLDEAHGLLMKYATKNGVSVDPKQLRHMISEVRKADVRKNDTRKYGTCDLVRTPKLRKRIIICCFNWFVNALVYFGLSLNVKNLAGDMYLNFFMLIIIELPSALLAWFCLQRFGRRIPYCAFMLIGGVAGMLVLAVPSKAEYQAVITTLAMIGKFCILSTFLTIYVFTAELFPTVIRNTAVGVSSMMARIGAILAPYIVLLADLPNLNKKLPLVIFGILGVTAGIVGLWLPETLFSPMPQTVEQAEAWPEDYKIYCCKQPGPKKSNAGSKKVNTGEEEGQKLCDVESQV</sequence>
<feature type="transmembrane region" description="Helical" evidence="6">
    <location>
        <begin position="134"/>
        <end position="151"/>
    </location>
</feature>
<dbReference type="SUPFAM" id="SSF103473">
    <property type="entry name" value="MFS general substrate transporter"/>
    <property type="match status" value="1"/>
</dbReference>
<evidence type="ECO:0000256" key="1">
    <source>
        <dbReference type="ARBA" id="ARBA00004141"/>
    </source>
</evidence>
<accession>A0AAU9XKS0</accession>
<evidence type="ECO:0000313" key="9">
    <source>
        <dbReference type="Proteomes" id="UP001159428"/>
    </source>
</evidence>
<dbReference type="InterPro" id="IPR036259">
    <property type="entry name" value="MFS_trans_sf"/>
</dbReference>
<dbReference type="Gene3D" id="1.20.1250.20">
    <property type="entry name" value="MFS general substrate transporter like domains"/>
    <property type="match status" value="1"/>
</dbReference>
<comment type="subcellular location">
    <subcellularLocation>
        <location evidence="1">Membrane</location>
        <topology evidence="1">Multi-pass membrane protein</topology>
    </subcellularLocation>
</comment>
<name>A0AAU9XKS0_9CNID</name>
<feature type="transmembrane region" description="Helical" evidence="6">
    <location>
        <begin position="334"/>
        <end position="351"/>
    </location>
</feature>
<keyword evidence="3 6" id="KW-1133">Transmembrane helix</keyword>
<feature type="transmembrane region" description="Helical" evidence="6">
    <location>
        <begin position="158"/>
        <end position="177"/>
    </location>
</feature>
<feature type="transmembrane region" description="Helical" evidence="6">
    <location>
        <begin position="391"/>
        <end position="410"/>
    </location>
</feature>
<comment type="caution">
    <text evidence="8">The sequence shown here is derived from an EMBL/GenBank/DDBJ whole genome shotgun (WGS) entry which is preliminary data.</text>
</comment>
<reference evidence="8 9" key="1">
    <citation type="submission" date="2022-05" db="EMBL/GenBank/DDBJ databases">
        <authorList>
            <consortium name="Genoscope - CEA"/>
            <person name="William W."/>
        </authorList>
    </citation>
    <scope>NUCLEOTIDE SEQUENCE [LARGE SCALE GENOMIC DNA]</scope>
</reference>
<feature type="transmembrane region" description="Helical" evidence="6">
    <location>
        <begin position="416"/>
        <end position="441"/>
    </location>
</feature>
<evidence type="ECO:0000259" key="7">
    <source>
        <dbReference type="PROSITE" id="PS50850"/>
    </source>
</evidence>
<dbReference type="Proteomes" id="UP001159428">
    <property type="component" value="Unassembled WGS sequence"/>
</dbReference>
<organism evidence="8 9">
    <name type="scientific">Pocillopora meandrina</name>
    <dbReference type="NCBI Taxonomy" id="46732"/>
    <lineage>
        <taxon>Eukaryota</taxon>
        <taxon>Metazoa</taxon>
        <taxon>Cnidaria</taxon>
        <taxon>Anthozoa</taxon>
        <taxon>Hexacorallia</taxon>
        <taxon>Scleractinia</taxon>
        <taxon>Astrocoeniina</taxon>
        <taxon>Pocilloporidae</taxon>
        <taxon>Pocillopora</taxon>
    </lineage>
</organism>
<dbReference type="CDD" id="cd17317">
    <property type="entry name" value="MFS_SLC22"/>
    <property type="match status" value="1"/>
</dbReference>
<dbReference type="PROSITE" id="PS50850">
    <property type="entry name" value="MFS"/>
    <property type="match status" value="1"/>
</dbReference>
<dbReference type="GO" id="GO:0022857">
    <property type="term" value="F:transmembrane transporter activity"/>
    <property type="evidence" value="ECO:0007669"/>
    <property type="project" value="InterPro"/>
</dbReference>
<protein>
    <recommendedName>
        <fullName evidence="7">Major facilitator superfamily (MFS) profile domain-containing protein</fullName>
    </recommendedName>
</protein>
<feature type="transmembrane region" description="Helical" evidence="6">
    <location>
        <begin position="51"/>
        <end position="76"/>
    </location>
</feature>
<evidence type="ECO:0000256" key="4">
    <source>
        <dbReference type="ARBA" id="ARBA00023136"/>
    </source>
</evidence>
<keyword evidence="4 6" id="KW-0472">Membrane</keyword>
<dbReference type="InterPro" id="IPR005828">
    <property type="entry name" value="MFS_sugar_transport-like"/>
</dbReference>
<keyword evidence="2 6" id="KW-0812">Transmembrane</keyword>
<dbReference type="EMBL" id="CALNXJ010000049">
    <property type="protein sequence ID" value="CAH3151598.1"/>
    <property type="molecule type" value="Genomic_DNA"/>
</dbReference>
<proteinExistence type="predicted"/>
<feature type="transmembrane region" description="Helical" evidence="6">
    <location>
        <begin position="485"/>
        <end position="504"/>
    </location>
</feature>
<feature type="transmembrane region" description="Helical" evidence="6">
    <location>
        <begin position="363"/>
        <end position="384"/>
    </location>
</feature>
<dbReference type="Pfam" id="PF00083">
    <property type="entry name" value="Sugar_tr"/>
    <property type="match status" value="1"/>
</dbReference>
<evidence type="ECO:0000256" key="3">
    <source>
        <dbReference type="ARBA" id="ARBA00022989"/>
    </source>
</evidence>
<feature type="region of interest" description="Disordered" evidence="5">
    <location>
        <begin position="535"/>
        <end position="563"/>
    </location>
</feature>
<dbReference type="PANTHER" id="PTHR24064">
    <property type="entry name" value="SOLUTE CARRIER FAMILY 22 MEMBER"/>
    <property type="match status" value="1"/>
</dbReference>
<gene>
    <name evidence="8" type="ORF">PMEA_00025276</name>
</gene>
<dbReference type="InterPro" id="IPR020846">
    <property type="entry name" value="MFS_dom"/>
</dbReference>
<evidence type="ECO:0000256" key="6">
    <source>
        <dbReference type="SAM" id="Phobius"/>
    </source>
</evidence>